<dbReference type="EMBL" id="WPHU01000006">
    <property type="protein sequence ID" value="MVA57605.1"/>
    <property type="molecule type" value="Genomic_DNA"/>
</dbReference>
<dbReference type="OrthoDB" id="9811214at2"/>
<evidence type="ECO:0000313" key="4">
    <source>
        <dbReference type="Proteomes" id="UP000436911"/>
    </source>
</evidence>
<protein>
    <submittedName>
        <fullName evidence="3">Glycosyl transferase</fullName>
    </submittedName>
</protein>
<dbReference type="Proteomes" id="UP000477951">
    <property type="component" value="Unassembled WGS sequence"/>
</dbReference>
<dbReference type="EMBL" id="QUSG01000001">
    <property type="protein sequence ID" value="KAA3531898.1"/>
    <property type="molecule type" value="Genomic_DNA"/>
</dbReference>
<dbReference type="RefSeq" id="WP_060719152.1">
    <property type="nucleotide sequence ID" value="NZ_AP023268.1"/>
</dbReference>
<dbReference type="InterPro" id="IPR029044">
    <property type="entry name" value="Nucleotide-diphossugar_trans"/>
</dbReference>
<dbReference type="GeneID" id="60681750"/>
<accession>A0A109CPG9</accession>
<keyword evidence="3" id="KW-0808">Transferase</keyword>
<dbReference type="Proteomes" id="UP000436911">
    <property type="component" value="Unassembled WGS sequence"/>
</dbReference>
<comment type="caution">
    <text evidence="3">The sequence shown here is derived from an EMBL/GenBank/DDBJ whole genome shotgun (WGS) entry which is preliminary data.</text>
</comment>
<dbReference type="Proteomes" id="UP000440716">
    <property type="component" value="Unassembled WGS sequence"/>
</dbReference>
<evidence type="ECO:0000313" key="3">
    <source>
        <dbReference type="EMBL" id="MVA57605.1"/>
    </source>
</evidence>
<dbReference type="GO" id="GO:0016740">
    <property type="term" value="F:transferase activity"/>
    <property type="evidence" value="ECO:0007669"/>
    <property type="project" value="UniProtKB-KW"/>
</dbReference>
<evidence type="ECO:0000313" key="6">
    <source>
        <dbReference type="Proteomes" id="UP000477951"/>
    </source>
</evidence>
<dbReference type="EMBL" id="WPHR01000009">
    <property type="protein sequence ID" value="MUZ73713.1"/>
    <property type="molecule type" value="Genomic_DNA"/>
</dbReference>
<reference evidence="5 6" key="2">
    <citation type="submission" date="2019-12" db="EMBL/GenBank/DDBJ databases">
        <title>Whole-genome sequencing of Allorhizobium vitis.</title>
        <authorList>
            <person name="Gan H.M."/>
            <person name="Szegedi E."/>
            <person name="Burr T."/>
            <person name="Savka M.A."/>
        </authorList>
    </citation>
    <scope>NUCLEOTIDE SEQUENCE [LARGE SCALE GENOMIC DNA]</scope>
    <source>
        <strain evidence="3 5">CG415</strain>
        <strain evidence="2 6">CG516</strain>
    </source>
</reference>
<evidence type="ECO:0000313" key="5">
    <source>
        <dbReference type="Proteomes" id="UP000440716"/>
    </source>
</evidence>
<dbReference type="SUPFAM" id="SSF53448">
    <property type="entry name" value="Nucleotide-diphospho-sugar transferases"/>
    <property type="match status" value="1"/>
</dbReference>
<name>A0A109CPG9_AGRVI</name>
<sequence length="173" mass="19014">MLTVIIECRDQESELAQTLTTLVAGAVQGIICDVVVLDHGSSDGTSRLADAAGCRFHMIWDLRDVVAAARGEWLLLVEPGARPSSGWIEEVAEYVALNSAPARFSPSRHHKRPFFRRFTRRGPPLEHGFLLRKSQAQSLVKTGMKLADLVVGLRGRALSSEMVPAWAVRQARA</sequence>
<dbReference type="Gene3D" id="3.90.550.10">
    <property type="entry name" value="Spore Coat Polysaccharide Biosynthesis Protein SpsA, Chain A"/>
    <property type="match status" value="1"/>
</dbReference>
<dbReference type="AlphaFoldDB" id="A0A109CPG9"/>
<proteinExistence type="predicted"/>
<evidence type="ECO:0000313" key="1">
    <source>
        <dbReference type="EMBL" id="KAA3531898.1"/>
    </source>
</evidence>
<organism evidence="3 5">
    <name type="scientific">Agrobacterium vitis</name>
    <name type="common">Rhizobium vitis</name>
    <dbReference type="NCBI Taxonomy" id="373"/>
    <lineage>
        <taxon>Bacteria</taxon>
        <taxon>Pseudomonadati</taxon>
        <taxon>Pseudomonadota</taxon>
        <taxon>Alphaproteobacteria</taxon>
        <taxon>Hyphomicrobiales</taxon>
        <taxon>Rhizobiaceae</taxon>
        <taxon>Rhizobium/Agrobacterium group</taxon>
        <taxon>Agrobacterium</taxon>
    </lineage>
</organism>
<gene>
    <name evidence="1" type="ORF">DXT89_00490</name>
    <name evidence="3" type="ORF">GOZ88_15990</name>
    <name evidence="2" type="ORF">GOZ90_13580</name>
</gene>
<evidence type="ECO:0000313" key="2">
    <source>
        <dbReference type="EMBL" id="MUZ73713.1"/>
    </source>
</evidence>
<reference evidence="1 4" key="1">
    <citation type="submission" date="2018-08" db="EMBL/GenBank/DDBJ databases">
        <title>Genome sequencing of Agrobacterium vitis strain ICMP 10754.</title>
        <authorList>
            <person name="Visnovsky S.B."/>
            <person name="Pitman A.R."/>
        </authorList>
    </citation>
    <scope>NUCLEOTIDE SEQUENCE [LARGE SCALE GENOMIC DNA]</scope>
    <source>
        <strain evidence="1 4">ICMP 10754</strain>
    </source>
</reference>